<dbReference type="AlphaFoldDB" id="A0A1I2ZV36"/>
<dbReference type="EMBL" id="FOOT01000019">
    <property type="protein sequence ID" value="SFH41772.1"/>
    <property type="molecule type" value="Genomic_DNA"/>
</dbReference>
<name>A0A1I2ZV36_9BACT</name>
<organism evidence="3 4">
    <name type="scientific">Pontibacter chinhatensis</name>
    <dbReference type="NCBI Taxonomy" id="1436961"/>
    <lineage>
        <taxon>Bacteria</taxon>
        <taxon>Pseudomonadati</taxon>
        <taxon>Bacteroidota</taxon>
        <taxon>Cytophagia</taxon>
        <taxon>Cytophagales</taxon>
        <taxon>Hymenobacteraceae</taxon>
        <taxon>Pontibacter</taxon>
    </lineage>
</organism>
<dbReference type="Proteomes" id="UP000198724">
    <property type="component" value="Unassembled WGS sequence"/>
</dbReference>
<accession>A0A1I2ZV36</accession>
<keyword evidence="1" id="KW-0175">Coiled coil</keyword>
<protein>
    <submittedName>
        <fullName evidence="3">DNA binding domain-containing protein, excisionase family</fullName>
    </submittedName>
</protein>
<dbReference type="Pfam" id="PF12728">
    <property type="entry name" value="HTH_17"/>
    <property type="match status" value="1"/>
</dbReference>
<evidence type="ECO:0000259" key="2">
    <source>
        <dbReference type="Pfam" id="PF12728"/>
    </source>
</evidence>
<reference evidence="4" key="1">
    <citation type="submission" date="2016-10" db="EMBL/GenBank/DDBJ databases">
        <authorList>
            <person name="Varghese N."/>
            <person name="Submissions S."/>
        </authorList>
    </citation>
    <scope>NUCLEOTIDE SEQUENCE [LARGE SCALE GENOMIC DNA]</scope>
    <source>
        <strain evidence="4">LP51</strain>
    </source>
</reference>
<evidence type="ECO:0000313" key="4">
    <source>
        <dbReference type="Proteomes" id="UP000198724"/>
    </source>
</evidence>
<keyword evidence="4" id="KW-1185">Reference proteome</keyword>
<dbReference type="OrthoDB" id="851348at2"/>
<gene>
    <name evidence="3" type="ORF">SAMN05421739_11918</name>
</gene>
<evidence type="ECO:0000256" key="1">
    <source>
        <dbReference type="SAM" id="Coils"/>
    </source>
</evidence>
<sequence>MNKKELYTELLENYNLQKTEAIAYLNYRVGVAVDKEKILDKLSNNIDKLAILCADLKLEIRLHENNPLVITGIKQFYSTKQAAEILNISPSKLRQLIDEGKLTVKKINQRNWQLPTWSLEAYRNDLTQLVVADATEEEVLDIFGKEAELLVSLISSSGIRTVHELQKSVMRKIANVWDNITNEVVD</sequence>
<dbReference type="InterPro" id="IPR041657">
    <property type="entry name" value="HTH_17"/>
</dbReference>
<evidence type="ECO:0000313" key="3">
    <source>
        <dbReference type="EMBL" id="SFH41772.1"/>
    </source>
</evidence>
<feature type="coiled-coil region" evidence="1">
    <location>
        <begin position="39"/>
        <end position="66"/>
    </location>
</feature>
<feature type="domain" description="Helix-turn-helix" evidence="2">
    <location>
        <begin position="76"/>
        <end position="123"/>
    </location>
</feature>
<dbReference type="RefSeq" id="WP_092105875.1">
    <property type="nucleotide sequence ID" value="NZ_FOOT01000019.1"/>
</dbReference>
<proteinExistence type="predicted"/>